<dbReference type="CDD" id="cd00096">
    <property type="entry name" value="Ig"/>
    <property type="match status" value="1"/>
</dbReference>
<dbReference type="PANTHER" id="PTHR11036">
    <property type="entry name" value="SEMAPHORIN"/>
    <property type="match status" value="1"/>
</dbReference>
<dbReference type="InterPro" id="IPR013783">
    <property type="entry name" value="Ig-like_fold"/>
</dbReference>
<keyword evidence="16" id="KW-1185">Reference proteome</keyword>
<dbReference type="SUPFAM" id="SSF48726">
    <property type="entry name" value="Immunoglobulin"/>
    <property type="match status" value="1"/>
</dbReference>
<evidence type="ECO:0000259" key="14">
    <source>
        <dbReference type="PROSITE" id="PS51004"/>
    </source>
</evidence>
<gene>
    <name evidence="15" type="ORF">NP493_1055g00005</name>
</gene>
<dbReference type="GO" id="GO:0007411">
    <property type="term" value="P:axon guidance"/>
    <property type="evidence" value="ECO:0007669"/>
    <property type="project" value="TreeGrafter"/>
</dbReference>
<dbReference type="PANTHER" id="PTHR11036:SF90">
    <property type="entry name" value="SEMAPHORIN 2B, ISOFORM D-RELATED"/>
    <property type="match status" value="1"/>
</dbReference>
<dbReference type="InterPro" id="IPR036352">
    <property type="entry name" value="Semap_dom_sf"/>
</dbReference>
<keyword evidence="9" id="KW-0325">Glycoprotein</keyword>
<dbReference type="Gene3D" id="2.130.10.10">
    <property type="entry name" value="YVTN repeat-like/Quinoprotein amine dehydrogenase"/>
    <property type="match status" value="1"/>
</dbReference>
<organism evidence="15 16">
    <name type="scientific">Ridgeia piscesae</name>
    <name type="common">Tubeworm</name>
    <dbReference type="NCBI Taxonomy" id="27915"/>
    <lineage>
        <taxon>Eukaryota</taxon>
        <taxon>Metazoa</taxon>
        <taxon>Spiralia</taxon>
        <taxon>Lophotrochozoa</taxon>
        <taxon>Annelida</taxon>
        <taxon>Polychaeta</taxon>
        <taxon>Sedentaria</taxon>
        <taxon>Canalipalpata</taxon>
        <taxon>Sabellida</taxon>
        <taxon>Siboglinidae</taxon>
        <taxon>Ridgeia</taxon>
    </lineage>
</organism>
<feature type="domain" description="Ig-like" evidence="13">
    <location>
        <begin position="533"/>
        <end position="602"/>
    </location>
</feature>
<feature type="signal peptide" evidence="12">
    <location>
        <begin position="1"/>
        <end position="26"/>
    </location>
</feature>
<dbReference type="GO" id="GO:0071526">
    <property type="term" value="P:semaphorin-plexin signaling pathway"/>
    <property type="evidence" value="ECO:0007669"/>
    <property type="project" value="TreeGrafter"/>
</dbReference>
<dbReference type="FunFam" id="2.130.10.10:FF:000369">
    <property type="entry name" value="semaphorin-2A isoform X1"/>
    <property type="match status" value="1"/>
</dbReference>
<dbReference type="InterPro" id="IPR001627">
    <property type="entry name" value="Semap_dom"/>
</dbReference>
<dbReference type="GO" id="GO:0045499">
    <property type="term" value="F:chemorepellent activity"/>
    <property type="evidence" value="ECO:0007669"/>
    <property type="project" value="TreeGrafter"/>
</dbReference>
<dbReference type="EMBL" id="JAODUO010001056">
    <property type="protein sequence ID" value="KAK2171511.1"/>
    <property type="molecule type" value="Genomic_DNA"/>
</dbReference>
<evidence type="ECO:0000256" key="10">
    <source>
        <dbReference type="ARBA" id="ARBA00074148"/>
    </source>
</evidence>
<evidence type="ECO:0000256" key="3">
    <source>
        <dbReference type="ARBA" id="ARBA00022473"/>
    </source>
</evidence>
<dbReference type="PROSITE" id="PS51004">
    <property type="entry name" value="SEMA"/>
    <property type="match status" value="1"/>
</dbReference>
<feature type="chain" id="PRO_5042092794" description="Semaphorin-2A" evidence="12">
    <location>
        <begin position="27"/>
        <end position="671"/>
    </location>
</feature>
<evidence type="ECO:0000256" key="6">
    <source>
        <dbReference type="ARBA" id="ARBA00022782"/>
    </source>
</evidence>
<keyword evidence="5 12" id="KW-0732">Signal</keyword>
<dbReference type="Proteomes" id="UP001209878">
    <property type="component" value="Unassembled WGS sequence"/>
</dbReference>
<dbReference type="GO" id="GO:0030335">
    <property type="term" value="P:positive regulation of cell migration"/>
    <property type="evidence" value="ECO:0007669"/>
    <property type="project" value="TreeGrafter"/>
</dbReference>
<dbReference type="SUPFAM" id="SSF103575">
    <property type="entry name" value="Plexin repeat"/>
    <property type="match status" value="1"/>
</dbReference>
<evidence type="ECO:0000256" key="9">
    <source>
        <dbReference type="ARBA" id="ARBA00023180"/>
    </source>
</evidence>
<evidence type="ECO:0000256" key="8">
    <source>
        <dbReference type="ARBA" id="ARBA00023157"/>
    </source>
</evidence>
<comment type="similarity">
    <text evidence="2">Belongs to the semaphorin family.</text>
</comment>
<dbReference type="Pfam" id="PF01403">
    <property type="entry name" value="Sema"/>
    <property type="match status" value="1"/>
</dbReference>
<dbReference type="AlphaFoldDB" id="A0AAD9KHL2"/>
<keyword evidence="6" id="KW-0221">Differentiation</keyword>
<accession>A0AAD9KHL2</accession>
<dbReference type="InterPro" id="IPR027231">
    <property type="entry name" value="Semaphorin"/>
</dbReference>
<keyword evidence="7" id="KW-0524">Neurogenesis</keyword>
<dbReference type="PROSITE" id="PS50835">
    <property type="entry name" value="IG_LIKE"/>
    <property type="match status" value="1"/>
</dbReference>
<protein>
    <recommendedName>
        <fullName evidence="10">Semaphorin-2A</fullName>
    </recommendedName>
</protein>
<dbReference type="Gene3D" id="2.60.40.10">
    <property type="entry name" value="Immunoglobulins"/>
    <property type="match status" value="1"/>
</dbReference>
<comment type="caution">
    <text evidence="15">The sequence shown here is derived from an EMBL/GenBank/DDBJ whole genome shotgun (WGS) entry which is preliminary data.</text>
</comment>
<keyword evidence="3" id="KW-0217">Developmental protein</keyword>
<name>A0AAD9KHL2_RIDPI</name>
<dbReference type="GO" id="GO:0005576">
    <property type="term" value="C:extracellular region"/>
    <property type="evidence" value="ECO:0007669"/>
    <property type="project" value="UniProtKB-SubCell"/>
</dbReference>
<evidence type="ECO:0000256" key="12">
    <source>
        <dbReference type="SAM" id="SignalP"/>
    </source>
</evidence>
<dbReference type="GO" id="GO:0030215">
    <property type="term" value="F:semaphorin receptor binding"/>
    <property type="evidence" value="ECO:0007669"/>
    <property type="project" value="InterPro"/>
</dbReference>
<evidence type="ECO:0000256" key="4">
    <source>
        <dbReference type="ARBA" id="ARBA00022525"/>
    </source>
</evidence>
<dbReference type="InterPro" id="IPR036179">
    <property type="entry name" value="Ig-like_dom_sf"/>
</dbReference>
<feature type="domain" description="Sema" evidence="14">
    <location>
        <begin position="17"/>
        <end position="481"/>
    </location>
</feature>
<reference evidence="15" key="1">
    <citation type="journal article" date="2023" name="Mol. Biol. Evol.">
        <title>Third-Generation Sequencing Reveals the Adaptive Role of the Epigenome in Three Deep-Sea Polychaetes.</title>
        <authorList>
            <person name="Perez M."/>
            <person name="Aroh O."/>
            <person name="Sun Y."/>
            <person name="Lan Y."/>
            <person name="Juniper S.K."/>
            <person name="Young C.R."/>
            <person name="Angers B."/>
            <person name="Qian P.Y."/>
        </authorList>
    </citation>
    <scope>NUCLEOTIDE SEQUENCE</scope>
    <source>
        <strain evidence="15">R07B-5</strain>
    </source>
</reference>
<evidence type="ECO:0000313" key="16">
    <source>
        <dbReference type="Proteomes" id="UP001209878"/>
    </source>
</evidence>
<keyword evidence="4" id="KW-0964">Secreted</keyword>
<evidence type="ECO:0000256" key="11">
    <source>
        <dbReference type="PROSITE-ProRule" id="PRU00352"/>
    </source>
</evidence>
<proteinExistence type="inferred from homology"/>
<evidence type="ECO:0000256" key="2">
    <source>
        <dbReference type="ARBA" id="ARBA00009492"/>
    </source>
</evidence>
<evidence type="ECO:0000256" key="1">
    <source>
        <dbReference type="ARBA" id="ARBA00004613"/>
    </source>
</evidence>
<dbReference type="InterPro" id="IPR015943">
    <property type="entry name" value="WD40/YVTN_repeat-like_dom_sf"/>
</dbReference>
<dbReference type="InterPro" id="IPR007110">
    <property type="entry name" value="Ig-like_dom"/>
</dbReference>
<sequence length="671" mass="76671">MLLPLSTSLSAMLTLTLLLITYGCFADDPTTFTPTNIKSFSDGKNAYRHLVFDTDAEYLYVGAMEHVYRLDALDIEQGFIKSQKLDPIPSDKSRCLTQGKTEEFECKNHIRSIILHPDKVVVCGTGAYKQRMYTLKKEGLELTDSGRSGGGRGFCPFDPNDNSTYIYIQKGNPGGLPALYSGTVTDSKADPMVLRPPLRKNNIEYSLLRTLIREKTWLHEAQFVGSFDMGDYVYFFFRESAVEYMNCGTAIYARVARVCKRDEGGMSVLEKRWTSFVKARLNCSLPGNYPYYFNELNDVYQQDGLFYGVFTTPRNGQFGSAVCAFTRAEIEAAFNGNFKQQLDTMYKWMKVKDSDVPTPRPGLCSNDSQNQPDNVLQFIKTHPLMDAAVRPKKGYPMFQQDNVLFRNIVVDTVNEYKVFFLGTDRGEIHKVVQWTDGNSHKSRTLAVWKPFGNTVNPVWQMKLNKKQLYLGSDLNVLQLPVEQCESYTLCTECIRDPYCGWDETWHTCAINRTGLQQGVKEDHPAEFCDNFCPAKSYSTKVRLQGDPVYLHCNSTCSATSSVQWYRGNRRLTIDYKKYFLTENQGLIIMNVTSVDGATYRCQSGTILRTEHILHITPCSDPACYFEEEFRNWCTAFDQYKEDFNHWRCLKDTCLEDDRCMPTNVAATCKKP</sequence>
<dbReference type="SUPFAM" id="SSF101912">
    <property type="entry name" value="Sema domain"/>
    <property type="match status" value="1"/>
</dbReference>
<comment type="subcellular location">
    <subcellularLocation>
        <location evidence="1">Secreted</location>
    </subcellularLocation>
</comment>
<evidence type="ECO:0000256" key="7">
    <source>
        <dbReference type="ARBA" id="ARBA00022902"/>
    </source>
</evidence>
<keyword evidence="8" id="KW-1015">Disulfide bond</keyword>
<dbReference type="InterPro" id="IPR003599">
    <property type="entry name" value="Ig_sub"/>
</dbReference>
<dbReference type="SMART" id="SM00409">
    <property type="entry name" value="IG"/>
    <property type="match status" value="1"/>
</dbReference>
<evidence type="ECO:0000259" key="13">
    <source>
        <dbReference type="PROSITE" id="PS50835"/>
    </source>
</evidence>
<comment type="caution">
    <text evidence="11">Lacks conserved residue(s) required for the propagation of feature annotation.</text>
</comment>
<dbReference type="SMART" id="SM00630">
    <property type="entry name" value="Sema"/>
    <property type="match status" value="1"/>
</dbReference>
<evidence type="ECO:0000313" key="15">
    <source>
        <dbReference type="EMBL" id="KAK2171511.1"/>
    </source>
</evidence>
<dbReference type="GO" id="GO:0005886">
    <property type="term" value="C:plasma membrane"/>
    <property type="evidence" value="ECO:0007669"/>
    <property type="project" value="TreeGrafter"/>
</dbReference>
<evidence type="ECO:0000256" key="5">
    <source>
        <dbReference type="ARBA" id="ARBA00022729"/>
    </source>
</evidence>